<feature type="non-terminal residue" evidence="2">
    <location>
        <position position="219"/>
    </location>
</feature>
<proteinExistence type="predicted"/>
<protein>
    <submittedName>
        <fullName evidence="2">Uncharacterized protein</fullName>
    </submittedName>
</protein>
<dbReference type="EMBL" id="JAENGY010003387">
    <property type="protein sequence ID" value="KAG6941865.1"/>
    <property type="molecule type" value="Genomic_DNA"/>
</dbReference>
<evidence type="ECO:0000313" key="3">
    <source>
        <dbReference type="Proteomes" id="UP000709295"/>
    </source>
</evidence>
<keyword evidence="3" id="KW-1185">Reference proteome</keyword>
<organism evidence="2 3">
    <name type="scientific">Phytophthora aleatoria</name>
    <dbReference type="NCBI Taxonomy" id="2496075"/>
    <lineage>
        <taxon>Eukaryota</taxon>
        <taxon>Sar</taxon>
        <taxon>Stramenopiles</taxon>
        <taxon>Oomycota</taxon>
        <taxon>Peronosporomycetes</taxon>
        <taxon>Peronosporales</taxon>
        <taxon>Peronosporaceae</taxon>
        <taxon>Phytophthora</taxon>
    </lineage>
</organism>
<sequence>MTLNPELETGLDEDRDHNLSIPDSEAKLLLIEYYQQLYENKLKTLFNLRPIIDTRNGAKTHESYYIGEPMRDRILDIRNKDDKPVSWKPYGDLLKSVRWMDTFQSLLTGLEERHQIASSLKPPLTDLEVVMIDNTNKHFDIIREVIFSNASNMKRQSPKPYDHDDELQKLHDDVEAAFQDYGEAQRQLEALQKNGLSKRSKANNSALKASRAAVKATKA</sequence>
<reference evidence="2" key="1">
    <citation type="submission" date="2021-01" db="EMBL/GenBank/DDBJ databases">
        <title>Phytophthora aleatoria, a newly-described species from Pinus radiata is distinct from Phytophthora cactorum isolates based on comparative genomics.</title>
        <authorList>
            <person name="Mcdougal R."/>
            <person name="Panda P."/>
            <person name="Williams N."/>
            <person name="Studholme D.J."/>
        </authorList>
    </citation>
    <scope>NUCLEOTIDE SEQUENCE</scope>
    <source>
        <strain evidence="2">NZFS 4037</strain>
    </source>
</reference>
<gene>
    <name evidence="2" type="ORF">JG688_00018433</name>
</gene>
<evidence type="ECO:0000313" key="2">
    <source>
        <dbReference type="EMBL" id="KAG6941865.1"/>
    </source>
</evidence>
<accession>A0A8J5MBH7</accession>
<feature type="region of interest" description="Disordered" evidence="1">
    <location>
        <begin position="193"/>
        <end position="219"/>
    </location>
</feature>
<dbReference type="AlphaFoldDB" id="A0A8J5MBH7"/>
<dbReference type="Proteomes" id="UP000709295">
    <property type="component" value="Unassembled WGS sequence"/>
</dbReference>
<evidence type="ECO:0000256" key="1">
    <source>
        <dbReference type="SAM" id="MobiDB-lite"/>
    </source>
</evidence>
<comment type="caution">
    <text evidence="2">The sequence shown here is derived from an EMBL/GenBank/DDBJ whole genome shotgun (WGS) entry which is preliminary data.</text>
</comment>
<name>A0A8J5MBH7_9STRA</name>